<feature type="domain" description="SH3" evidence="5">
    <location>
        <begin position="293"/>
        <end position="351"/>
    </location>
</feature>
<dbReference type="PANTHER" id="PTHR46037">
    <property type="entry name" value="PROTEIN ENHANCER OF SEVENLESS 2B"/>
    <property type="match status" value="1"/>
</dbReference>
<gene>
    <name evidence="6" type="ORF">AKO1_009714</name>
</gene>
<evidence type="ECO:0000313" key="7">
    <source>
        <dbReference type="Proteomes" id="UP001431209"/>
    </source>
</evidence>
<dbReference type="InterPro" id="IPR001452">
    <property type="entry name" value="SH3_domain"/>
</dbReference>
<dbReference type="InterPro" id="IPR043539">
    <property type="entry name" value="Grb2-like"/>
</dbReference>
<dbReference type="Pfam" id="PF00018">
    <property type="entry name" value="SH3_1"/>
    <property type="match status" value="1"/>
</dbReference>
<protein>
    <submittedName>
        <fullName evidence="6">Arginine N-methyltransferase</fullName>
    </submittedName>
</protein>
<dbReference type="Gene3D" id="2.30.30.40">
    <property type="entry name" value="SH3 Domains"/>
    <property type="match status" value="1"/>
</dbReference>
<feature type="region of interest" description="Disordered" evidence="4">
    <location>
        <begin position="426"/>
        <end position="448"/>
    </location>
</feature>
<dbReference type="EMBL" id="JAOPGA020001753">
    <property type="protein sequence ID" value="KAL0491056.1"/>
    <property type="molecule type" value="Genomic_DNA"/>
</dbReference>
<evidence type="ECO:0000256" key="1">
    <source>
        <dbReference type="ARBA" id="ARBA00022443"/>
    </source>
</evidence>
<accession>A0AAW2ZPF9</accession>
<name>A0AAW2ZPF9_9EUKA</name>
<keyword evidence="1 3" id="KW-0728">SH3 domain</keyword>
<evidence type="ECO:0000256" key="4">
    <source>
        <dbReference type="SAM" id="MobiDB-lite"/>
    </source>
</evidence>
<comment type="caution">
    <text evidence="6">The sequence shown here is derived from an EMBL/GenBank/DDBJ whole genome shotgun (WGS) entry which is preliminary data.</text>
</comment>
<dbReference type="InterPro" id="IPR036028">
    <property type="entry name" value="SH3-like_dom_sf"/>
</dbReference>
<evidence type="ECO:0000313" key="6">
    <source>
        <dbReference type="EMBL" id="KAL0491056.1"/>
    </source>
</evidence>
<feature type="region of interest" description="Disordered" evidence="4">
    <location>
        <begin position="211"/>
        <end position="233"/>
    </location>
</feature>
<dbReference type="Proteomes" id="UP001431209">
    <property type="component" value="Unassembled WGS sequence"/>
</dbReference>
<dbReference type="CDD" id="cd00174">
    <property type="entry name" value="SH3"/>
    <property type="match status" value="1"/>
</dbReference>
<dbReference type="PRINTS" id="PR00452">
    <property type="entry name" value="SH3DOMAIN"/>
</dbReference>
<dbReference type="SMART" id="SM00326">
    <property type="entry name" value="SH3"/>
    <property type="match status" value="1"/>
</dbReference>
<evidence type="ECO:0000256" key="3">
    <source>
        <dbReference type="PROSITE-ProRule" id="PRU00192"/>
    </source>
</evidence>
<dbReference type="PROSITE" id="PS50002">
    <property type="entry name" value="SH3"/>
    <property type="match status" value="1"/>
</dbReference>
<feature type="region of interest" description="Disordered" evidence="4">
    <location>
        <begin position="393"/>
        <end position="413"/>
    </location>
</feature>
<sequence length="476" mass="54572">MSICNLQNPVAAGYEVGKFFKILDGEQSNEQIMQKKRTHFKNQFSDEDITTEDYFAAQQVTLIVGVIKQLKEISQTSQSLFNELLSESQTISERIENINSRAKACRQSADALKKKTEKEPNRFLKNKRAPKITFADPPTFLFDASTASKEFLNAYDAAKPIPISISELDVFEEQMEPRLNQDTLRSYVQRYSDPYRIYQQFRESKLSLSEVKKKEERARRQNKREAKKMTSPEVDMRWKDRLDKHGFAAPSYEPTSPNIAHKAINLSDPQPPHSYQEDVAAQNNYYEEPVYQSNEMRFVAIYDFTSDDPQELCFMEGDEIIISQQDGEWWWGEKDGRQGYVPANHLQEIGASIEEGTHSQEGTSVEEPTVYEEPAPAQEEYKEEMIHQPGYQDETSSFDAYQQEEEQEQQPVYVSPPQVVSLEMDMPLAGTGTPPPPPPPPLIPMEQPRTNISDLHAAIKQGVTAQESGRTFAWRK</sequence>
<dbReference type="AlphaFoldDB" id="A0AAW2ZPF9"/>
<keyword evidence="2" id="KW-0727">SH2 domain</keyword>
<evidence type="ECO:0000256" key="2">
    <source>
        <dbReference type="ARBA" id="ARBA00022999"/>
    </source>
</evidence>
<keyword evidence="7" id="KW-1185">Reference proteome</keyword>
<dbReference type="Gene3D" id="1.20.5.340">
    <property type="match status" value="1"/>
</dbReference>
<organism evidence="6 7">
    <name type="scientific">Acrasis kona</name>
    <dbReference type="NCBI Taxonomy" id="1008807"/>
    <lineage>
        <taxon>Eukaryota</taxon>
        <taxon>Discoba</taxon>
        <taxon>Heterolobosea</taxon>
        <taxon>Tetramitia</taxon>
        <taxon>Eutetramitia</taxon>
        <taxon>Acrasidae</taxon>
        <taxon>Acrasis</taxon>
    </lineage>
</organism>
<feature type="compositionally biased region" description="Pro residues" evidence="4">
    <location>
        <begin position="433"/>
        <end position="443"/>
    </location>
</feature>
<evidence type="ECO:0000259" key="5">
    <source>
        <dbReference type="PROSITE" id="PS50002"/>
    </source>
</evidence>
<dbReference type="SUPFAM" id="SSF50044">
    <property type="entry name" value="SH3-domain"/>
    <property type="match status" value="1"/>
</dbReference>
<reference evidence="6 7" key="1">
    <citation type="submission" date="2024-03" db="EMBL/GenBank/DDBJ databases">
        <title>The Acrasis kona genome and developmental transcriptomes reveal deep origins of eukaryotic multicellular pathways.</title>
        <authorList>
            <person name="Sheikh S."/>
            <person name="Fu C.-J."/>
            <person name="Brown M.W."/>
            <person name="Baldauf S.L."/>
        </authorList>
    </citation>
    <scope>NUCLEOTIDE SEQUENCE [LARGE SCALE GENOMIC DNA]</scope>
    <source>
        <strain evidence="6 7">ATCC MYA-3509</strain>
    </source>
</reference>
<proteinExistence type="predicted"/>